<dbReference type="EC" id="4.1.1.20" evidence="6 7"/>
<keyword evidence="4 6" id="KW-0457">Lysine biosynthesis</keyword>
<name>A0A7C8FUE7_9MICO</name>
<evidence type="ECO:0000256" key="7">
    <source>
        <dbReference type="NCBIfam" id="TIGR01048"/>
    </source>
</evidence>
<dbReference type="InterPro" id="IPR002986">
    <property type="entry name" value="DAP_deCOOHase_LysA"/>
</dbReference>
<feature type="modified residue" description="N6-(pyridoxal phosphate)lysine" evidence="6 8">
    <location>
        <position position="92"/>
    </location>
</feature>
<comment type="similarity">
    <text evidence="6">Belongs to the Orn/Lys/Arg decarboxylase class-II family. LysA subfamily.</text>
</comment>
<dbReference type="InterPro" id="IPR009006">
    <property type="entry name" value="Ala_racemase/Decarboxylase_C"/>
</dbReference>
<comment type="subunit">
    <text evidence="6">Homodimer.</text>
</comment>
<dbReference type="SUPFAM" id="SSF51419">
    <property type="entry name" value="PLP-binding barrel"/>
    <property type="match status" value="1"/>
</dbReference>
<comment type="cofactor">
    <cofactor evidence="1 6 8 9">
        <name>pyridoxal 5'-phosphate</name>
        <dbReference type="ChEBI" id="CHEBI:597326"/>
    </cofactor>
</comment>
<dbReference type="InterPro" id="IPR000183">
    <property type="entry name" value="Orn/DAP/Arg_de-COase"/>
</dbReference>
<evidence type="ECO:0000259" key="10">
    <source>
        <dbReference type="Pfam" id="PF02784"/>
    </source>
</evidence>
<dbReference type="PRINTS" id="PR01179">
    <property type="entry name" value="ODADCRBXLASE"/>
</dbReference>
<dbReference type="EMBL" id="WBKA01000003">
    <property type="protein sequence ID" value="KAB1632535.1"/>
    <property type="molecule type" value="Genomic_DNA"/>
</dbReference>
<dbReference type="Pfam" id="PF02784">
    <property type="entry name" value="Orn_Arg_deC_N"/>
    <property type="match status" value="1"/>
</dbReference>
<evidence type="ECO:0000313" key="11">
    <source>
        <dbReference type="EMBL" id="KAB1632535.1"/>
    </source>
</evidence>
<evidence type="ECO:0000313" key="12">
    <source>
        <dbReference type="Proteomes" id="UP000481339"/>
    </source>
</evidence>
<evidence type="ECO:0000256" key="1">
    <source>
        <dbReference type="ARBA" id="ARBA00001933"/>
    </source>
</evidence>
<accession>A0A7C8FUE7</accession>
<dbReference type="PANTHER" id="PTHR43727">
    <property type="entry name" value="DIAMINOPIMELATE DECARBOXYLASE"/>
    <property type="match status" value="1"/>
</dbReference>
<dbReference type="PANTHER" id="PTHR43727:SF2">
    <property type="entry name" value="GROUP IV DECARBOXYLASE"/>
    <property type="match status" value="1"/>
</dbReference>
<dbReference type="AlphaFoldDB" id="A0A7C8FUE7"/>
<evidence type="ECO:0000256" key="4">
    <source>
        <dbReference type="ARBA" id="ARBA00023154"/>
    </source>
</evidence>
<comment type="function">
    <text evidence="6">Specifically catalyzes the decarboxylation of meso-diaminopimelate (meso-DAP) to L-lysine.</text>
</comment>
<gene>
    <name evidence="6 11" type="primary">lysA</name>
    <name evidence="11" type="ORF">F8O02_05370</name>
</gene>
<feature type="binding site" evidence="6">
    <location>
        <position position="426"/>
    </location>
    <ligand>
        <name>pyridoxal 5'-phosphate</name>
        <dbReference type="ChEBI" id="CHEBI:597326"/>
    </ligand>
</feature>
<dbReference type="Gene3D" id="2.40.37.10">
    <property type="entry name" value="Lyase, Ornithine Decarboxylase, Chain A, domain 1"/>
    <property type="match status" value="1"/>
</dbReference>
<evidence type="ECO:0000256" key="6">
    <source>
        <dbReference type="HAMAP-Rule" id="MF_02120"/>
    </source>
</evidence>
<reference evidence="11 12" key="1">
    <citation type="submission" date="2019-09" db="EMBL/GenBank/DDBJ databases">
        <title>Phylogeny of genus Pseudoclavibacter and closely related genus.</title>
        <authorList>
            <person name="Li Y."/>
        </authorList>
    </citation>
    <scope>NUCLEOTIDE SEQUENCE [LARGE SCALE GENOMIC DNA]</scope>
    <source>
        <strain evidence="11 12">JCM 16921</strain>
    </source>
</reference>
<dbReference type="SUPFAM" id="SSF50621">
    <property type="entry name" value="Alanine racemase C-terminal domain-like"/>
    <property type="match status" value="1"/>
</dbReference>
<evidence type="ECO:0000256" key="3">
    <source>
        <dbReference type="ARBA" id="ARBA00022898"/>
    </source>
</evidence>
<dbReference type="GO" id="GO:0030170">
    <property type="term" value="F:pyridoxal phosphate binding"/>
    <property type="evidence" value="ECO:0007669"/>
    <property type="project" value="UniProtKB-UniRule"/>
</dbReference>
<dbReference type="PRINTS" id="PR01181">
    <property type="entry name" value="DAPDCRBXLASE"/>
</dbReference>
<proteinExistence type="inferred from homology"/>
<evidence type="ECO:0000256" key="8">
    <source>
        <dbReference type="PIRSR" id="PIRSR600183-50"/>
    </source>
</evidence>
<keyword evidence="6" id="KW-0028">Amino-acid biosynthesis</keyword>
<organism evidence="11 12">
    <name type="scientific">Pseudoclavibacter caeni</name>
    <dbReference type="NCBI Taxonomy" id="908846"/>
    <lineage>
        <taxon>Bacteria</taxon>
        <taxon>Bacillati</taxon>
        <taxon>Actinomycetota</taxon>
        <taxon>Actinomycetes</taxon>
        <taxon>Micrococcales</taxon>
        <taxon>Microbacteriaceae</taxon>
        <taxon>Pseudoclavibacter</taxon>
    </lineage>
</organism>
<feature type="binding site" evidence="6">
    <location>
        <begin position="319"/>
        <end position="322"/>
    </location>
    <ligand>
        <name>pyridoxal 5'-phosphate</name>
        <dbReference type="ChEBI" id="CHEBI:597326"/>
    </ligand>
</feature>
<dbReference type="InterPro" id="IPR022653">
    <property type="entry name" value="De-COase2_pyr-phos_BS"/>
</dbReference>
<dbReference type="NCBIfam" id="TIGR01048">
    <property type="entry name" value="lysA"/>
    <property type="match status" value="1"/>
</dbReference>
<evidence type="ECO:0000256" key="2">
    <source>
        <dbReference type="ARBA" id="ARBA00022793"/>
    </source>
</evidence>
<dbReference type="GO" id="GO:0008836">
    <property type="term" value="F:diaminopimelate decarboxylase activity"/>
    <property type="evidence" value="ECO:0007669"/>
    <property type="project" value="UniProtKB-UniRule"/>
</dbReference>
<dbReference type="OrthoDB" id="9802241at2"/>
<protein>
    <recommendedName>
        <fullName evidence="6 7">Diaminopimelate decarboxylase</fullName>
        <shortName evidence="6">DAP decarboxylase</shortName>
        <shortName evidence="6">DAPDC</shortName>
        <ecNumber evidence="6 7">4.1.1.20</ecNumber>
    </recommendedName>
</protein>
<feature type="domain" description="Orn/DAP/Arg decarboxylase 2 N-terminal" evidence="10">
    <location>
        <begin position="70"/>
        <end position="325"/>
    </location>
</feature>
<dbReference type="InterPro" id="IPR029066">
    <property type="entry name" value="PLP-binding_barrel"/>
</dbReference>
<keyword evidence="12" id="KW-1185">Reference proteome</keyword>
<dbReference type="Proteomes" id="UP000481339">
    <property type="component" value="Unassembled WGS sequence"/>
</dbReference>
<dbReference type="CDD" id="cd06828">
    <property type="entry name" value="PLPDE_III_DapDC"/>
    <property type="match status" value="1"/>
</dbReference>
<dbReference type="PROSITE" id="PS00878">
    <property type="entry name" value="ODR_DC_2_1"/>
    <property type="match status" value="1"/>
</dbReference>
<keyword evidence="5 6" id="KW-0456">Lyase</keyword>
<feature type="binding site" evidence="6">
    <location>
        <position position="369"/>
    </location>
    <ligand>
        <name>substrate</name>
    </ligand>
</feature>
<dbReference type="GO" id="GO:0009089">
    <property type="term" value="P:lysine biosynthetic process via diaminopimelate"/>
    <property type="evidence" value="ECO:0007669"/>
    <property type="project" value="UniProtKB-UniRule"/>
</dbReference>
<sequence>MSGAALAPDWLDAPGDLDAIDPRWWPDTARRDDDGCLCIGGVRVTELAARFGTPLYVIDWATITAQATAIRDAFTRALADVGSAVTVYYAGKALLTSEIVRCMRDLGLSLDVASGGELAVAVAAGMPPARIGMHGNDKSYAELRAAVAIGVGTIVIDSLDEIDLLVAAIGDRAAETGERPARQRVRLRVTTGVHASTHEYLATATEDQKFGVALADVDEAVARIRSHPELEFVGLHSHIGSQIFDHAGFDAAIDRLMAVHARLSRIAPVPELNLGGGFGIAYTEADSPRPIEEIAHGVAARLARAARAQGVPVPRIAIEPGRSIVGRAGVTLYETGTVKDVRLGDGVERVRRYVSVDGGMSDNPRPELYGAEYQVSLASRGSTAAPALVRVVGRHCESGDIVVQADWLPDDVHRGDLLAVADTGAYCFSLSSNYNMTPRPAMVAVADGKARLLVHGETIETLLARDAGIAGRIQREGDA</sequence>
<dbReference type="UniPathway" id="UPA00034">
    <property type="reaction ID" value="UER00027"/>
</dbReference>
<feature type="binding site" evidence="6">
    <location>
        <position position="277"/>
    </location>
    <ligand>
        <name>pyridoxal 5'-phosphate</name>
        <dbReference type="ChEBI" id="CHEBI:597326"/>
    </ligand>
</feature>
<keyword evidence="2 6" id="KW-0210">Decarboxylase</keyword>
<dbReference type="Gene3D" id="3.20.20.10">
    <property type="entry name" value="Alanine racemase"/>
    <property type="match status" value="1"/>
</dbReference>
<feature type="binding site" evidence="6">
    <location>
        <position position="397"/>
    </location>
    <ligand>
        <name>substrate</name>
    </ligand>
</feature>
<evidence type="ECO:0000256" key="9">
    <source>
        <dbReference type="RuleBase" id="RU003738"/>
    </source>
</evidence>
<feature type="active site" description="Proton donor" evidence="8">
    <location>
        <position position="396"/>
    </location>
</feature>
<comment type="caution">
    <text evidence="11">The sequence shown here is derived from an EMBL/GenBank/DDBJ whole genome shotgun (WGS) entry which is preliminary data.</text>
</comment>
<comment type="pathway">
    <text evidence="6 9">Amino-acid biosynthesis; L-lysine biosynthesis via DAP pathway; L-lysine from DL-2,6-diaminopimelate: step 1/1.</text>
</comment>
<evidence type="ECO:0000256" key="5">
    <source>
        <dbReference type="ARBA" id="ARBA00023239"/>
    </source>
</evidence>
<comment type="catalytic activity">
    <reaction evidence="6 9">
        <text>meso-2,6-diaminopimelate + H(+) = L-lysine + CO2</text>
        <dbReference type="Rhea" id="RHEA:15101"/>
        <dbReference type="ChEBI" id="CHEBI:15378"/>
        <dbReference type="ChEBI" id="CHEBI:16526"/>
        <dbReference type="ChEBI" id="CHEBI:32551"/>
        <dbReference type="ChEBI" id="CHEBI:57791"/>
        <dbReference type="EC" id="4.1.1.20"/>
    </reaction>
</comment>
<feature type="binding site" evidence="6">
    <location>
        <position position="365"/>
    </location>
    <ligand>
        <name>substrate</name>
    </ligand>
</feature>
<keyword evidence="3 6" id="KW-0663">Pyridoxal phosphate</keyword>
<dbReference type="InterPro" id="IPR022644">
    <property type="entry name" value="De-COase2_N"/>
</dbReference>
<dbReference type="HAMAP" id="MF_02120">
    <property type="entry name" value="LysA"/>
    <property type="match status" value="1"/>
</dbReference>
<feature type="binding site" evidence="6">
    <location>
        <position position="322"/>
    </location>
    <ligand>
        <name>substrate</name>
    </ligand>
</feature>
<feature type="binding site" evidence="6">
    <location>
        <position position="426"/>
    </location>
    <ligand>
        <name>substrate</name>
    </ligand>
</feature>
<dbReference type="FunFam" id="3.20.20.10:FF:000003">
    <property type="entry name" value="Diaminopimelate decarboxylase"/>
    <property type="match status" value="1"/>
</dbReference>